<evidence type="ECO:0000256" key="1">
    <source>
        <dbReference type="ARBA" id="ARBA00023125"/>
    </source>
</evidence>
<feature type="DNA-binding region" description="OmpR/PhoB-type" evidence="2">
    <location>
        <begin position="1"/>
        <end position="98"/>
    </location>
</feature>
<dbReference type="EMBL" id="FOCM01000004">
    <property type="protein sequence ID" value="SEN54283.1"/>
    <property type="molecule type" value="Genomic_DNA"/>
</dbReference>
<dbReference type="InterPro" id="IPR016032">
    <property type="entry name" value="Sig_transdc_resp-reg_C-effctor"/>
</dbReference>
<name>A0A1H8HDK4_9RHOB</name>
<evidence type="ECO:0000256" key="2">
    <source>
        <dbReference type="PROSITE-ProRule" id="PRU01091"/>
    </source>
</evidence>
<dbReference type="InterPro" id="IPR001867">
    <property type="entry name" value="OmpR/PhoB-type_DNA-bd"/>
</dbReference>
<feature type="domain" description="OmpR/PhoB-type" evidence="3">
    <location>
        <begin position="1"/>
        <end position="98"/>
    </location>
</feature>
<evidence type="ECO:0000259" key="3">
    <source>
        <dbReference type="PROSITE" id="PS51755"/>
    </source>
</evidence>
<proteinExistence type="predicted"/>
<organism evidence="4 5">
    <name type="scientific">Palleronia pelagia</name>
    <dbReference type="NCBI Taxonomy" id="387096"/>
    <lineage>
        <taxon>Bacteria</taxon>
        <taxon>Pseudomonadati</taxon>
        <taxon>Pseudomonadota</taxon>
        <taxon>Alphaproteobacteria</taxon>
        <taxon>Rhodobacterales</taxon>
        <taxon>Roseobacteraceae</taxon>
        <taxon>Palleronia</taxon>
    </lineage>
</organism>
<evidence type="ECO:0000313" key="4">
    <source>
        <dbReference type="EMBL" id="SEN54283.1"/>
    </source>
</evidence>
<dbReference type="GO" id="GO:0006355">
    <property type="term" value="P:regulation of DNA-templated transcription"/>
    <property type="evidence" value="ECO:0007669"/>
    <property type="project" value="InterPro"/>
</dbReference>
<dbReference type="RefSeq" id="WP_091845587.1">
    <property type="nucleotide sequence ID" value="NZ_FOCM01000004.1"/>
</dbReference>
<dbReference type="Pfam" id="PF00486">
    <property type="entry name" value="Trans_reg_C"/>
    <property type="match status" value="1"/>
</dbReference>
<protein>
    <submittedName>
        <fullName evidence="4">DNA-binding winged helix-turn-helix (WHTH) domain-containing protein</fullName>
    </submittedName>
</protein>
<dbReference type="Gene3D" id="1.10.10.10">
    <property type="entry name" value="Winged helix-like DNA-binding domain superfamily/Winged helix DNA-binding domain"/>
    <property type="match status" value="1"/>
</dbReference>
<keyword evidence="5" id="KW-1185">Reference proteome</keyword>
<dbReference type="SMART" id="SM00862">
    <property type="entry name" value="Trans_reg_C"/>
    <property type="match status" value="1"/>
</dbReference>
<dbReference type="OrthoDB" id="7267294at2"/>
<dbReference type="AlphaFoldDB" id="A0A1H8HDK4"/>
<dbReference type="Proteomes" id="UP000199372">
    <property type="component" value="Unassembled WGS sequence"/>
</dbReference>
<sequence>MDQVFADCMLDIDSRILWRGGTEVHVEPQVFDLLACLVRAQGRLVSYDDLIAEVWRGRIVSDAAIASRISAARSAVGDDGRRQAVIRTISRHGIQLAVEIRRLEKDPPTYATTPHRQIIRYWPAP</sequence>
<keyword evidence="1 2" id="KW-0238">DNA-binding</keyword>
<dbReference type="GO" id="GO:0003677">
    <property type="term" value="F:DNA binding"/>
    <property type="evidence" value="ECO:0007669"/>
    <property type="project" value="UniProtKB-UniRule"/>
</dbReference>
<dbReference type="InterPro" id="IPR036388">
    <property type="entry name" value="WH-like_DNA-bd_sf"/>
</dbReference>
<dbReference type="GO" id="GO:0000160">
    <property type="term" value="P:phosphorelay signal transduction system"/>
    <property type="evidence" value="ECO:0007669"/>
    <property type="project" value="InterPro"/>
</dbReference>
<dbReference type="PROSITE" id="PS51755">
    <property type="entry name" value="OMPR_PHOB"/>
    <property type="match status" value="1"/>
</dbReference>
<gene>
    <name evidence="4" type="ORF">SAMN04488011_104402</name>
</gene>
<evidence type="ECO:0000313" key="5">
    <source>
        <dbReference type="Proteomes" id="UP000199372"/>
    </source>
</evidence>
<reference evidence="5" key="1">
    <citation type="submission" date="2016-10" db="EMBL/GenBank/DDBJ databases">
        <authorList>
            <person name="Varghese N."/>
            <person name="Submissions S."/>
        </authorList>
    </citation>
    <scope>NUCLEOTIDE SEQUENCE [LARGE SCALE GENOMIC DNA]</scope>
    <source>
        <strain evidence="5">DSM 26893</strain>
    </source>
</reference>
<dbReference type="SUPFAM" id="SSF46894">
    <property type="entry name" value="C-terminal effector domain of the bipartite response regulators"/>
    <property type="match status" value="1"/>
</dbReference>
<accession>A0A1H8HDK4</accession>